<evidence type="ECO:0000256" key="1">
    <source>
        <dbReference type="SAM" id="Coils"/>
    </source>
</evidence>
<evidence type="ECO:0000313" key="3">
    <source>
        <dbReference type="Proteomes" id="UP000679307"/>
    </source>
</evidence>
<organism evidence="2 3">
    <name type="scientific">Nocardioides aquaticus</name>
    <dbReference type="NCBI Taxonomy" id="160826"/>
    <lineage>
        <taxon>Bacteria</taxon>
        <taxon>Bacillati</taxon>
        <taxon>Actinomycetota</taxon>
        <taxon>Actinomycetes</taxon>
        <taxon>Propionibacteriales</taxon>
        <taxon>Nocardioidaceae</taxon>
        <taxon>Nocardioides</taxon>
    </lineage>
</organism>
<sequence length="150" mass="16982">MPKPFRVSFATSELVESAAHALITQERETCTPGVAVLAAYISQLESELDEERHEHRSTCDLRRAEIERVAALEMELRELRDDRRRELLSAADGFDPAKPAVAYAYDTRIKSPALILGLFPDEDAAREWAEEHLVDDEYTSWGVADIQPVR</sequence>
<proteinExistence type="predicted"/>
<accession>A0ABX8EJB9</accession>
<reference evidence="2 3" key="1">
    <citation type="submission" date="2021-05" db="EMBL/GenBank/DDBJ databases">
        <title>Complete genome of Nocardioides aquaticus KCTC 9944T isolated from meromictic and hypersaline Ekho Lake, Antarctica.</title>
        <authorList>
            <person name="Hwang K."/>
            <person name="Kim K.M."/>
            <person name="Choe H."/>
        </authorList>
    </citation>
    <scope>NUCLEOTIDE SEQUENCE [LARGE SCALE GENOMIC DNA]</scope>
    <source>
        <strain evidence="2 3">KCTC 9944</strain>
    </source>
</reference>
<protein>
    <submittedName>
        <fullName evidence="2">Uncharacterized protein</fullName>
    </submittedName>
</protein>
<dbReference type="RefSeq" id="WP_214059120.1">
    <property type="nucleotide sequence ID" value="NZ_BAAAHS010000068.1"/>
</dbReference>
<evidence type="ECO:0000313" key="2">
    <source>
        <dbReference type="EMBL" id="QVT79711.1"/>
    </source>
</evidence>
<feature type="coiled-coil region" evidence="1">
    <location>
        <begin position="62"/>
        <end position="89"/>
    </location>
</feature>
<keyword evidence="3" id="KW-1185">Reference proteome</keyword>
<dbReference type="Proteomes" id="UP000679307">
    <property type="component" value="Chromosome"/>
</dbReference>
<gene>
    <name evidence="2" type="ORF">ENKNEFLB_02101</name>
</gene>
<name>A0ABX8EJB9_9ACTN</name>
<dbReference type="EMBL" id="CP075371">
    <property type="protein sequence ID" value="QVT79711.1"/>
    <property type="molecule type" value="Genomic_DNA"/>
</dbReference>
<keyword evidence="1" id="KW-0175">Coiled coil</keyword>